<proteinExistence type="predicted"/>
<protein>
    <submittedName>
        <fullName evidence="1">Uncharacterized protein</fullName>
    </submittedName>
</protein>
<evidence type="ECO:0000313" key="1">
    <source>
        <dbReference type="EMBL" id="MBA4625515.1"/>
    </source>
</evidence>
<reference evidence="1" key="2">
    <citation type="submission" date="2020-07" db="EMBL/GenBank/DDBJ databases">
        <authorList>
            <person name="Vera ALvarez R."/>
            <person name="Arias-Moreno D.M."/>
            <person name="Jimenez-Jacinto V."/>
            <person name="Jimenez-Bremont J.F."/>
            <person name="Swaminathan K."/>
            <person name="Moose S.P."/>
            <person name="Guerrero-Gonzalez M.L."/>
            <person name="Marino-Ramirez L."/>
            <person name="Landsman D."/>
            <person name="Rodriguez-Kessler M."/>
            <person name="Delgado-Sanchez P."/>
        </authorList>
    </citation>
    <scope>NUCLEOTIDE SEQUENCE</scope>
    <source>
        <tissue evidence="1">Cladode</tissue>
    </source>
</reference>
<organism evidence="1">
    <name type="scientific">Opuntia streptacantha</name>
    <name type="common">Prickly pear cactus</name>
    <name type="synonym">Opuntia cardona</name>
    <dbReference type="NCBI Taxonomy" id="393608"/>
    <lineage>
        <taxon>Eukaryota</taxon>
        <taxon>Viridiplantae</taxon>
        <taxon>Streptophyta</taxon>
        <taxon>Embryophyta</taxon>
        <taxon>Tracheophyta</taxon>
        <taxon>Spermatophyta</taxon>
        <taxon>Magnoliopsida</taxon>
        <taxon>eudicotyledons</taxon>
        <taxon>Gunneridae</taxon>
        <taxon>Pentapetalae</taxon>
        <taxon>Caryophyllales</taxon>
        <taxon>Cactineae</taxon>
        <taxon>Cactaceae</taxon>
        <taxon>Opuntioideae</taxon>
        <taxon>Opuntia</taxon>
    </lineage>
</organism>
<dbReference type="EMBL" id="GISG01052532">
    <property type="protein sequence ID" value="MBA4625515.1"/>
    <property type="molecule type" value="Transcribed_RNA"/>
</dbReference>
<reference evidence="1" key="1">
    <citation type="journal article" date="2013" name="J. Plant Res.">
        <title>Effect of fungi and light on seed germination of three Opuntia species from semiarid lands of central Mexico.</title>
        <authorList>
            <person name="Delgado-Sanchez P."/>
            <person name="Jimenez-Bremont J.F."/>
            <person name="Guerrero-Gonzalez Mde L."/>
            <person name="Flores J."/>
        </authorList>
    </citation>
    <scope>NUCLEOTIDE SEQUENCE</scope>
    <source>
        <tissue evidence="1">Cladode</tissue>
    </source>
</reference>
<sequence>MISPFRLLCKNSVWCRFLHFGEQLRNPVSEDIVFQAVCVNLRRKLWKLLEQLSSNLTDTVVSRVVREFRCPREPFEPFVVLDLPVLPFPQYKLHQFTYEGIELKREIFGFRWKRGLQE</sequence>
<name>A0A7C8YT55_OPUST</name>
<dbReference type="AlphaFoldDB" id="A0A7C8YT55"/>
<accession>A0A7C8YT55</accession>